<dbReference type="AlphaFoldDB" id="A0A2G9HNZ5"/>
<evidence type="ECO:0000256" key="1">
    <source>
        <dbReference type="SAM" id="Phobius"/>
    </source>
</evidence>
<feature type="transmembrane region" description="Helical" evidence="1">
    <location>
        <begin position="30"/>
        <end position="48"/>
    </location>
</feature>
<comment type="caution">
    <text evidence="2">The sequence shown here is derived from an EMBL/GenBank/DDBJ whole genome shotgun (WGS) entry which is preliminary data.</text>
</comment>
<keyword evidence="1" id="KW-1133">Transmembrane helix</keyword>
<name>A0A2G9HNZ5_9LAMI</name>
<evidence type="ECO:0000313" key="3">
    <source>
        <dbReference type="Proteomes" id="UP000231279"/>
    </source>
</evidence>
<proteinExistence type="predicted"/>
<accession>A0A2G9HNZ5</accession>
<sequence length="54" mass="6312">MKHVLEQRILNESKCSEFESFHISQSLASFHVYSHLISLSVSLFLVLLNRFKSM</sequence>
<gene>
    <name evidence="2" type="ORF">CDL12_08295</name>
</gene>
<reference evidence="3" key="1">
    <citation type="journal article" date="2018" name="Gigascience">
        <title>Genome assembly of the Pink Ipe (Handroanthus impetiginosus, Bignoniaceae), a highly valued, ecologically keystone Neotropical timber forest tree.</title>
        <authorList>
            <person name="Silva-Junior O.B."/>
            <person name="Grattapaglia D."/>
            <person name="Novaes E."/>
            <person name="Collevatti R.G."/>
        </authorList>
    </citation>
    <scope>NUCLEOTIDE SEQUENCE [LARGE SCALE GENOMIC DNA]</scope>
    <source>
        <strain evidence="3">cv. UFG-1</strain>
    </source>
</reference>
<keyword evidence="1" id="KW-0812">Transmembrane</keyword>
<dbReference type="Proteomes" id="UP000231279">
    <property type="component" value="Unassembled WGS sequence"/>
</dbReference>
<dbReference type="EMBL" id="NKXS01001354">
    <property type="protein sequence ID" value="PIN19010.1"/>
    <property type="molecule type" value="Genomic_DNA"/>
</dbReference>
<protein>
    <submittedName>
        <fullName evidence="2">Uncharacterized protein</fullName>
    </submittedName>
</protein>
<keyword evidence="1" id="KW-0472">Membrane</keyword>
<keyword evidence="3" id="KW-1185">Reference proteome</keyword>
<organism evidence="2 3">
    <name type="scientific">Handroanthus impetiginosus</name>
    <dbReference type="NCBI Taxonomy" id="429701"/>
    <lineage>
        <taxon>Eukaryota</taxon>
        <taxon>Viridiplantae</taxon>
        <taxon>Streptophyta</taxon>
        <taxon>Embryophyta</taxon>
        <taxon>Tracheophyta</taxon>
        <taxon>Spermatophyta</taxon>
        <taxon>Magnoliopsida</taxon>
        <taxon>eudicotyledons</taxon>
        <taxon>Gunneridae</taxon>
        <taxon>Pentapetalae</taxon>
        <taxon>asterids</taxon>
        <taxon>lamiids</taxon>
        <taxon>Lamiales</taxon>
        <taxon>Bignoniaceae</taxon>
        <taxon>Crescentiina</taxon>
        <taxon>Tabebuia alliance</taxon>
        <taxon>Handroanthus</taxon>
    </lineage>
</organism>
<evidence type="ECO:0000313" key="2">
    <source>
        <dbReference type="EMBL" id="PIN19010.1"/>
    </source>
</evidence>